<dbReference type="RefSeq" id="WP_099504546.1">
    <property type="nucleotide sequence ID" value="NZ_CP026652.1"/>
</dbReference>
<dbReference type="InterPro" id="IPR001900">
    <property type="entry name" value="RNase_II/R"/>
</dbReference>
<accession>A0ABN5I793</accession>
<evidence type="ECO:0000313" key="3">
    <source>
        <dbReference type="Proteomes" id="UP000238413"/>
    </source>
</evidence>
<dbReference type="SUPFAM" id="SSF50249">
    <property type="entry name" value="Nucleic acid-binding proteins"/>
    <property type="match status" value="1"/>
</dbReference>
<reference evidence="2 3" key="1">
    <citation type="submission" date="2018-02" db="EMBL/GenBank/DDBJ databases">
        <title>Complete genome sequence of Streptomyces dengpaensis, the producer of angucyclines.</title>
        <authorList>
            <person name="Yumei L."/>
        </authorList>
    </citation>
    <scope>NUCLEOTIDE SEQUENCE [LARGE SCALE GENOMIC DNA]</scope>
    <source>
        <strain evidence="2 3">XZHG99</strain>
    </source>
</reference>
<dbReference type="InterPro" id="IPR050180">
    <property type="entry name" value="RNR_Ribonuclease"/>
</dbReference>
<dbReference type="InterPro" id="IPR012340">
    <property type="entry name" value="NA-bd_OB-fold"/>
</dbReference>
<dbReference type="EMBL" id="CP026652">
    <property type="protein sequence ID" value="AVH59029.1"/>
    <property type="molecule type" value="Genomic_DNA"/>
</dbReference>
<gene>
    <name evidence="2" type="ORF">C4B68_28400</name>
</gene>
<dbReference type="Proteomes" id="UP000238413">
    <property type="component" value="Chromosome"/>
</dbReference>
<name>A0ABN5I793_9ACTN</name>
<evidence type="ECO:0000259" key="1">
    <source>
        <dbReference type="SMART" id="SM00955"/>
    </source>
</evidence>
<dbReference type="InterPro" id="IPR040596">
    <property type="entry name" value="RNase_II_C_S1"/>
</dbReference>
<protein>
    <submittedName>
        <fullName evidence="2">RNB domain-containing ribonuclease</fullName>
    </submittedName>
</protein>
<dbReference type="PANTHER" id="PTHR23355:SF9">
    <property type="entry name" value="DIS3-LIKE EXONUCLEASE 2"/>
    <property type="match status" value="1"/>
</dbReference>
<organism evidence="2 3">
    <name type="scientific">Streptomyces dengpaensis</name>
    <dbReference type="NCBI Taxonomy" id="2049881"/>
    <lineage>
        <taxon>Bacteria</taxon>
        <taxon>Bacillati</taxon>
        <taxon>Actinomycetota</taxon>
        <taxon>Actinomycetes</taxon>
        <taxon>Kitasatosporales</taxon>
        <taxon>Streptomycetaceae</taxon>
        <taxon>Streptomyces</taxon>
    </lineage>
</organism>
<sequence>MPRRHIRVIAGAAEAPLRAALRALRTELGVPDSFPADVLEEAERAPRLPSYDATVIPLFTIDPPTSADLDQAMHLARREQGGYRVRYAIADVAAFVVPGGALDAEAHRRVTTLYFPDEKVPLHPTRLSEGVASLLPDQTCPAVLWTIDLDAEGRTVAADVRRALVRSRAKLTYAQVQGLIDAGTAEEPVALLKDVGVLRERLEGERGGISLNVPEQEIVERDHTYELAYRAPLPAEGWNAQLSLLTGMTAAELMLAYGTGVLRTLPAAPDGAVGRLRRTAEALRIEWPHHVSYAQLIRSLDPHRPHHAAFLQECTTLLRGAGYTVFRDGALPAVTAHSAVAAPYAHCTAPLRRLVDRYASELCLAAAADQPPPDWVLAALDALPREMADGARRAGAIERECVDIVEAALLKDRVGDVFEGCVVDVQEREPTVGTVQLESPAVFARITGGGARLSLGERLRVRLIQADPGTERVEFVPV</sequence>
<dbReference type="Pfam" id="PF00773">
    <property type="entry name" value="RNB"/>
    <property type="match status" value="1"/>
</dbReference>
<dbReference type="SMART" id="SM00955">
    <property type="entry name" value="RNB"/>
    <property type="match status" value="1"/>
</dbReference>
<feature type="domain" description="RNB" evidence="1">
    <location>
        <begin position="50"/>
        <end position="369"/>
    </location>
</feature>
<evidence type="ECO:0000313" key="2">
    <source>
        <dbReference type="EMBL" id="AVH59029.1"/>
    </source>
</evidence>
<keyword evidence="3" id="KW-1185">Reference proteome</keyword>
<dbReference type="Pfam" id="PF18614">
    <property type="entry name" value="RNase_II_C_S1"/>
    <property type="match status" value="1"/>
</dbReference>
<dbReference type="PANTHER" id="PTHR23355">
    <property type="entry name" value="RIBONUCLEASE"/>
    <property type="match status" value="1"/>
</dbReference>
<proteinExistence type="predicted"/>